<name>A0A0F9HDW0_9ZZZZ</name>
<dbReference type="EMBL" id="LAZR01025011">
    <property type="protein sequence ID" value="KKL73277.1"/>
    <property type="molecule type" value="Genomic_DNA"/>
</dbReference>
<dbReference type="Gene3D" id="3.30.420.10">
    <property type="entry name" value="Ribonuclease H-like superfamily/Ribonuclease H"/>
    <property type="match status" value="1"/>
</dbReference>
<keyword evidence="3" id="KW-0227">DNA damage</keyword>
<dbReference type="Pfam" id="PF01612">
    <property type="entry name" value="DNA_pol_A_exo1"/>
    <property type="match status" value="1"/>
</dbReference>
<sequence>MNLLDAIGETHQKILRPSGGCHNCPRRRVDFVPATLPSAPVLWLGEGPGADEVVEGEGFVGKSGELLRTEAAHVGISPFACSNVVHCRPPKNAAPKPKEIACCLSQFVLDEIRGYPIVVLCGTTALTTLFPKAKANRFRGNIAYHPDFPGQRFYTIYHPAATLHNPNLAAEFKQQIARLGRIVAGEPPCPWHILQGGTDEMWAALDTALAAPLISFDIETTSLKSWDPYAKIRNFALTADEKTVIVVNTEEPHWLAALEKVRSYLEQPQKAVVGHSIAFDLDWLEHEADFTVQC</sequence>
<dbReference type="InterPro" id="IPR002562">
    <property type="entry name" value="3'-5'_exonuclease_dom"/>
</dbReference>
<dbReference type="InterPro" id="IPR005122">
    <property type="entry name" value="Uracil-DNA_glycosylase-like"/>
</dbReference>
<dbReference type="GO" id="GO:0046872">
    <property type="term" value="F:metal ion binding"/>
    <property type="evidence" value="ECO:0007669"/>
    <property type="project" value="UniProtKB-KW"/>
</dbReference>
<dbReference type="GO" id="GO:0003676">
    <property type="term" value="F:nucleic acid binding"/>
    <property type="evidence" value="ECO:0007669"/>
    <property type="project" value="InterPro"/>
</dbReference>
<feature type="non-terminal residue" evidence="9">
    <location>
        <position position="294"/>
    </location>
</feature>
<accession>A0A0F9HDW0</accession>
<dbReference type="AlphaFoldDB" id="A0A0F9HDW0"/>
<keyword evidence="6" id="KW-0411">Iron-sulfur</keyword>
<evidence type="ECO:0000256" key="5">
    <source>
        <dbReference type="ARBA" id="ARBA00023004"/>
    </source>
</evidence>
<dbReference type="InterPro" id="IPR012337">
    <property type="entry name" value="RNaseH-like_sf"/>
</dbReference>
<dbReference type="Gene3D" id="3.40.470.10">
    <property type="entry name" value="Uracil-DNA glycosylase-like domain"/>
    <property type="match status" value="1"/>
</dbReference>
<evidence type="ECO:0000256" key="7">
    <source>
        <dbReference type="ARBA" id="ARBA00023204"/>
    </source>
</evidence>
<evidence type="ECO:0000313" key="9">
    <source>
        <dbReference type="EMBL" id="KKL73277.1"/>
    </source>
</evidence>
<reference evidence="9" key="1">
    <citation type="journal article" date="2015" name="Nature">
        <title>Complex archaea that bridge the gap between prokaryotes and eukaryotes.</title>
        <authorList>
            <person name="Spang A."/>
            <person name="Saw J.H."/>
            <person name="Jorgensen S.L."/>
            <person name="Zaremba-Niedzwiedzka K."/>
            <person name="Martijn J."/>
            <person name="Lind A.E."/>
            <person name="van Eijk R."/>
            <person name="Schleper C."/>
            <person name="Guy L."/>
            <person name="Ettema T.J."/>
        </authorList>
    </citation>
    <scope>NUCLEOTIDE SEQUENCE</scope>
</reference>
<dbReference type="PANTHER" id="PTHR33693">
    <property type="entry name" value="TYPE-5 URACIL-DNA GLYCOSYLASE"/>
    <property type="match status" value="1"/>
</dbReference>
<keyword evidence="5" id="KW-0408">Iron</keyword>
<dbReference type="PANTHER" id="PTHR33693:SF1">
    <property type="entry name" value="TYPE-4 URACIL-DNA GLYCOSYLASE"/>
    <property type="match status" value="1"/>
</dbReference>
<dbReference type="InterPro" id="IPR051536">
    <property type="entry name" value="UDG_Type-4/5"/>
</dbReference>
<dbReference type="GO" id="GO:0051539">
    <property type="term" value="F:4 iron, 4 sulfur cluster binding"/>
    <property type="evidence" value="ECO:0007669"/>
    <property type="project" value="UniProtKB-KW"/>
</dbReference>
<gene>
    <name evidence="9" type="ORF">LCGC14_2076510</name>
</gene>
<dbReference type="InterPro" id="IPR036895">
    <property type="entry name" value="Uracil-DNA_glycosylase-like_sf"/>
</dbReference>
<evidence type="ECO:0000256" key="6">
    <source>
        <dbReference type="ARBA" id="ARBA00023014"/>
    </source>
</evidence>
<dbReference type="SUPFAM" id="SSF53098">
    <property type="entry name" value="Ribonuclease H-like"/>
    <property type="match status" value="1"/>
</dbReference>
<proteinExistence type="predicted"/>
<evidence type="ECO:0000259" key="8">
    <source>
        <dbReference type="SMART" id="SM00986"/>
    </source>
</evidence>
<dbReference type="SUPFAM" id="SSF52141">
    <property type="entry name" value="Uracil-DNA glycosylase-like"/>
    <property type="match status" value="1"/>
</dbReference>
<dbReference type="GO" id="GO:0006281">
    <property type="term" value="P:DNA repair"/>
    <property type="evidence" value="ECO:0007669"/>
    <property type="project" value="UniProtKB-KW"/>
</dbReference>
<comment type="caution">
    <text evidence="9">The sequence shown here is derived from an EMBL/GenBank/DDBJ whole genome shotgun (WGS) entry which is preliminary data.</text>
</comment>
<keyword evidence="1" id="KW-0004">4Fe-4S</keyword>
<dbReference type="GO" id="GO:0097506">
    <property type="term" value="F:deaminated base DNA N-glycosylase activity"/>
    <property type="evidence" value="ECO:0007669"/>
    <property type="project" value="UniProtKB-ARBA"/>
</dbReference>
<dbReference type="InterPro" id="IPR036397">
    <property type="entry name" value="RNaseH_sf"/>
</dbReference>
<dbReference type="SMART" id="SM00987">
    <property type="entry name" value="UreE_C"/>
    <property type="match status" value="1"/>
</dbReference>
<keyword evidence="7" id="KW-0234">DNA repair</keyword>
<dbReference type="Pfam" id="PF03167">
    <property type="entry name" value="UDG"/>
    <property type="match status" value="1"/>
</dbReference>
<keyword evidence="4" id="KW-0378">Hydrolase</keyword>
<organism evidence="9">
    <name type="scientific">marine sediment metagenome</name>
    <dbReference type="NCBI Taxonomy" id="412755"/>
    <lineage>
        <taxon>unclassified sequences</taxon>
        <taxon>metagenomes</taxon>
        <taxon>ecological metagenomes</taxon>
    </lineage>
</organism>
<evidence type="ECO:0000256" key="4">
    <source>
        <dbReference type="ARBA" id="ARBA00022801"/>
    </source>
</evidence>
<protein>
    <recommendedName>
        <fullName evidence="8">Uracil-DNA glycosylase-like domain-containing protein</fullName>
    </recommendedName>
</protein>
<evidence type="ECO:0000256" key="2">
    <source>
        <dbReference type="ARBA" id="ARBA00022723"/>
    </source>
</evidence>
<dbReference type="SMART" id="SM00986">
    <property type="entry name" value="UDG"/>
    <property type="match status" value="1"/>
</dbReference>
<evidence type="ECO:0000256" key="1">
    <source>
        <dbReference type="ARBA" id="ARBA00022485"/>
    </source>
</evidence>
<feature type="domain" description="Uracil-DNA glycosylase-like" evidence="8">
    <location>
        <begin position="32"/>
        <end position="177"/>
    </location>
</feature>
<dbReference type="CDD" id="cd10030">
    <property type="entry name" value="UDG-F4_TTUDGA_SPO1dp_like"/>
    <property type="match status" value="1"/>
</dbReference>
<keyword evidence="2" id="KW-0479">Metal-binding</keyword>
<dbReference type="GO" id="GO:0008408">
    <property type="term" value="F:3'-5' exonuclease activity"/>
    <property type="evidence" value="ECO:0007669"/>
    <property type="project" value="InterPro"/>
</dbReference>
<evidence type="ECO:0000256" key="3">
    <source>
        <dbReference type="ARBA" id="ARBA00022763"/>
    </source>
</evidence>